<evidence type="ECO:0000313" key="4">
    <source>
        <dbReference type="Proteomes" id="UP001174677"/>
    </source>
</evidence>
<reference evidence="3" key="1">
    <citation type="journal article" date="2023" name="Plant Biotechnol. J.">
        <title>Chromosome-level wild Hevea brasiliensis genome provides new tools for genomic-assisted breeding and valuable loci to elevate rubber yield.</title>
        <authorList>
            <person name="Cheng H."/>
            <person name="Song X."/>
            <person name="Hu Y."/>
            <person name="Wu T."/>
            <person name="Yang Q."/>
            <person name="An Z."/>
            <person name="Feng S."/>
            <person name="Deng Z."/>
            <person name="Wu W."/>
            <person name="Zeng X."/>
            <person name="Tu M."/>
            <person name="Wang X."/>
            <person name="Huang H."/>
        </authorList>
    </citation>
    <scope>NUCLEOTIDE SEQUENCE</scope>
    <source>
        <strain evidence="3">MT/VB/25A 57/8</strain>
    </source>
</reference>
<feature type="domain" description="C3H1-type" evidence="2">
    <location>
        <begin position="214"/>
        <end position="242"/>
    </location>
</feature>
<organism evidence="3 4">
    <name type="scientific">Hevea brasiliensis</name>
    <name type="common">Para rubber tree</name>
    <name type="synonym">Siphonia brasiliensis</name>
    <dbReference type="NCBI Taxonomy" id="3981"/>
    <lineage>
        <taxon>Eukaryota</taxon>
        <taxon>Viridiplantae</taxon>
        <taxon>Streptophyta</taxon>
        <taxon>Embryophyta</taxon>
        <taxon>Tracheophyta</taxon>
        <taxon>Spermatophyta</taxon>
        <taxon>Magnoliopsida</taxon>
        <taxon>eudicotyledons</taxon>
        <taxon>Gunneridae</taxon>
        <taxon>Pentapetalae</taxon>
        <taxon>rosids</taxon>
        <taxon>fabids</taxon>
        <taxon>Malpighiales</taxon>
        <taxon>Euphorbiaceae</taxon>
        <taxon>Crotonoideae</taxon>
        <taxon>Micrandreae</taxon>
        <taxon>Hevea</taxon>
    </lineage>
</organism>
<dbReference type="InterPro" id="IPR040194">
    <property type="entry name" value="Cwf19-like"/>
</dbReference>
<feature type="zinc finger region" description="C3H1-type" evidence="1">
    <location>
        <begin position="214"/>
        <end position="242"/>
    </location>
</feature>
<proteinExistence type="predicted"/>
<accession>A0ABQ9LJ14</accession>
<dbReference type="Pfam" id="PF04676">
    <property type="entry name" value="CwfJ_C_2"/>
    <property type="match status" value="1"/>
</dbReference>
<keyword evidence="4" id="KW-1185">Reference proteome</keyword>
<gene>
    <name evidence="3" type="ORF">P3X46_019546</name>
</gene>
<dbReference type="Proteomes" id="UP001174677">
    <property type="component" value="Chromosome 11"/>
</dbReference>
<dbReference type="InterPro" id="IPR000571">
    <property type="entry name" value="Znf_CCCH"/>
</dbReference>
<comment type="caution">
    <text evidence="3">The sequence shown here is derived from an EMBL/GenBank/DDBJ whole genome shotgun (WGS) entry which is preliminary data.</text>
</comment>
<keyword evidence="1" id="KW-0863">Zinc-finger</keyword>
<keyword evidence="1" id="KW-0479">Metal-binding</keyword>
<keyword evidence="1" id="KW-0862">Zinc</keyword>
<dbReference type="PANTHER" id="PTHR12072">
    <property type="entry name" value="CWF19, CELL CYCLE CONTROL PROTEIN"/>
    <property type="match status" value="1"/>
</dbReference>
<dbReference type="InterPro" id="IPR006767">
    <property type="entry name" value="Cwf19-like_C_dom-2"/>
</dbReference>
<dbReference type="PANTHER" id="PTHR12072:SF4">
    <property type="entry name" value="CWF19-LIKE PROTEIN 1"/>
    <property type="match status" value="1"/>
</dbReference>
<dbReference type="EMBL" id="JARPOI010000011">
    <property type="protein sequence ID" value="KAJ9167959.1"/>
    <property type="molecule type" value="Genomic_DNA"/>
</dbReference>
<dbReference type="PROSITE" id="PS50103">
    <property type="entry name" value="ZF_C3H1"/>
    <property type="match status" value="1"/>
</dbReference>
<name>A0ABQ9LJ14_HEVBR</name>
<protein>
    <recommendedName>
        <fullName evidence="2">C3H1-type domain-containing protein</fullName>
    </recommendedName>
</protein>
<evidence type="ECO:0000259" key="2">
    <source>
        <dbReference type="PROSITE" id="PS50103"/>
    </source>
</evidence>
<evidence type="ECO:0000313" key="3">
    <source>
        <dbReference type="EMBL" id="KAJ9167959.1"/>
    </source>
</evidence>
<sequence>MQHYELLCVDVSSSVLPLEREFIGKIIILKLLGLVVPLLFDALSCVGQFYPAAPELLEGFMDYVDGRSQIPLPICFIGDYGIGSPKVLSVASKSSANLRFKVDGLKICGNLFWLRSSGKFTLQELKLQLIELCIILLIKVSNIDVVHVTRFFGFTMTTAKISMKPSNTKLSANTFRPGDCVSDSQHWRYDVSQKRQKTGAANGDKLCFKYIYSQYSRGACIDFFTKGKCERGPDCNFYPSLESHLIITMGENYYLPCLYPKNVDMNLLDSGSLKLFCKNRGKEAILFEWISKHGTRAKLQSIIILGRKWLRTQFDRNYNFFCVELPDGNKLSYLVEENMRFPVQFGRAVLAGLLNVPERADWRTCELSKEDETKMVEEFKKNFEGLDPVRIMTQNLNGIWREIFSIFNRMEKYFL</sequence>
<evidence type="ECO:0000256" key="1">
    <source>
        <dbReference type="PROSITE-ProRule" id="PRU00723"/>
    </source>
</evidence>